<feature type="compositionally biased region" description="Polar residues" evidence="1">
    <location>
        <begin position="620"/>
        <end position="632"/>
    </location>
</feature>
<dbReference type="SUPFAM" id="SSF55729">
    <property type="entry name" value="Acyl-CoA N-acyltransferases (Nat)"/>
    <property type="match status" value="1"/>
</dbReference>
<feature type="region of interest" description="Disordered" evidence="1">
    <location>
        <begin position="336"/>
        <end position="358"/>
    </location>
</feature>
<proteinExistence type="predicted"/>
<dbReference type="InterPro" id="IPR016181">
    <property type="entry name" value="Acyl_CoA_acyltransferase"/>
</dbReference>
<dbReference type="GO" id="GO:0016747">
    <property type="term" value="F:acyltransferase activity, transferring groups other than amino-acyl groups"/>
    <property type="evidence" value="ECO:0007669"/>
    <property type="project" value="InterPro"/>
</dbReference>
<feature type="region of interest" description="Disordered" evidence="1">
    <location>
        <begin position="725"/>
        <end position="744"/>
    </location>
</feature>
<feature type="compositionally biased region" description="Low complexity" evidence="1">
    <location>
        <begin position="377"/>
        <end position="392"/>
    </location>
</feature>
<dbReference type="AlphaFoldDB" id="A0A401GA87"/>
<dbReference type="CDD" id="cd04301">
    <property type="entry name" value="NAT_SF"/>
    <property type="match status" value="1"/>
</dbReference>
<evidence type="ECO:0000313" key="3">
    <source>
        <dbReference type="EMBL" id="GBE79043.1"/>
    </source>
</evidence>
<dbReference type="Pfam" id="PF00583">
    <property type="entry name" value="Acetyltransf_1"/>
    <property type="match status" value="1"/>
</dbReference>
<dbReference type="EMBL" id="BFAD01000002">
    <property type="protein sequence ID" value="GBE79043.1"/>
    <property type="molecule type" value="Genomic_DNA"/>
</dbReference>
<protein>
    <recommendedName>
        <fullName evidence="2">N-acetyltransferase domain-containing protein</fullName>
    </recommendedName>
</protein>
<dbReference type="RefSeq" id="XP_027609956.1">
    <property type="nucleotide sequence ID" value="XM_027754155.1"/>
</dbReference>
<dbReference type="Gene3D" id="3.40.630.30">
    <property type="match status" value="1"/>
</dbReference>
<accession>A0A401GA87</accession>
<dbReference type="OrthoDB" id="128308at2759"/>
<dbReference type="GeneID" id="38775960"/>
<keyword evidence="4" id="KW-1185">Reference proteome</keyword>
<organism evidence="3 4">
    <name type="scientific">Sparassis crispa</name>
    <dbReference type="NCBI Taxonomy" id="139825"/>
    <lineage>
        <taxon>Eukaryota</taxon>
        <taxon>Fungi</taxon>
        <taxon>Dikarya</taxon>
        <taxon>Basidiomycota</taxon>
        <taxon>Agaricomycotina</taxon>
        <taxon>Agaricomycetes</taxon>
        <taxon>Polyporales</taxon>
        <taxon>Sparassidaceae</taxon>
        <taxon>Sparassis</taxon>
    </lineage>
</organism>
<evidence type="ECO:0000256" key="1">
    <source>
        <dbReference type="SAM" id="MobiDB-lite"/>
    </source>
</evidence>
<dbReference type="InterPro" id="IPR000182">
    <property type="entry name" value="GNAT_dom"/>
</dbReference>
<sequence>MNILFRSFFITATIAFAFTARLGTYLVGATPMFDDMRYMLWEEELASLVPYSIYAESTPSTVSSIPATTVFSAVPDPTPGPPAVSSGITSVISPEIHSTDVLSFKPVPSPSAGCHVDTAQSNDIGRLAESTTMRIQGTALYHILIIAGYPSPAEIAKYRTLRLLALSTDPSCFSSTYSRETAFTEEEWSERLYSGSGKKATFVAVRTDSGEWVGMVTMVTPGGIPEIIYVPTVREKTYLVVGMWVCPEHRRKGLGTRGAVLVLEFKTWNEAGKGLYIRRAGLEELPVEGETESVWMRKRLTPRTDPSPLAVLTAVAVQLVPGEFIVAVPQGLRASCSQRSRPMDNRAQPTVVTGPTDFNLPLTSPSIRLHSQYQQKRPLSSRVSPVSSSGSSQDATDRQTQLEESLRRTVTLVFWYQANSEPIRLHQEISIFPFFQLSQFTQLIADLQLPSTAYVDTYNPDTRTWEQQALSAVRVVDSNQRLLYRTRRSLLEGLMDNECPGLADEVAMQPSALTTRLPPRVSIGKRSAAEIGPTLTPSPPAKCPRSESCQGYFTGVSQHSSPGNQACSASSSLTSSPTGSPTTTLGQQSPSDVPPAQQQALLTQHSAYVPTSGRHLLASRSPSTAQSPTSSDGAGASRFSGKRHWPTDFTVAEVHAGLRQMDAEVAAQPALTQSVAFARVFNCKYVKSTVCRHKAVWRSAGRDVLEAVGERTLWSEFVKRVEGRAGRRRAGGGAEHHEGHEAATVPVTIGIPMLVHVPPVEPGVKPRVSVEDPAVGPLGPPLPPNDIPGDTVTFTRRNTGDSPIFESFPSRTDDTSETPGALSAPLPANTSAATHPLAPR</sequence>
<dbReference type="Proteomes" id="UP000287166">
    <property type="component" value="Unassembled WGS sequence"/>
</dbReference>
<feature type="compositionally biased region" description="Polar residues" evidence="1">
    <location>
        <begin position="547"/>
        <end position="569"/>
    </location>
</feature>
<feature type="region of interest" description="Disordered" evidence="1">
    <location>
        <begin position="765"/>
        <end position="840"/>
    </location>
</feature>
<feature type="compositionally biased region" description="Low complexity" evidence="1">
    <location>
        <begin position="570"/>
        <end position="589"/>
    </location>
</feature>
<dbReference type="PROSITE" id="PS51186">
    <property type="entry name" value="GNAT"/>
    <property type="match status" value="1"/>
</dbReference>
<evidence type="ECO:0000259" key="2">
    <source>
        <dbReference type="PROSITE" id="PS51186"/>
    </source>
</evidence>
<gene>
    <name evidence="3" type="ORF">SCP_0202400</name>
</gene>
<feature type="region of interest" description="Disordered" evidence="1">
    <location>
        <begin position="517"/>
        <end position="599"/>
    </location>
</feature>
<feature type="region of interest" description="Disordered" evidence="1">
    <location>
        <begin position="374"/>
        <end position="402"/>
    </location>
</feature>
<evidence type="ECO:0000313" key="4">
    <source>
        <dbReference type="Proteomes" id="UP000287166"/>
    </source>
</evidence>
<comment type="caution">
    <text evidence="3">The sequence shown here is derived from an EMBL/GenBank/DDBJ whole genome shotgun (WGS) entry which is preliminary data.</text>
</comment>
<feature type="domain" description="N-acetyltransferase" evidence="2">
    <location>
        <begin position="159"/>
        <end position="301"/>
    </location>
</feature>
<feature type="region of interest" description="Disordered" evidence="1">
    <location>
        <begin position="615"/>
        <end position="642"/>
    </location>
</feature>
<feature type="compositionally biased region" description="Polar residues" evidence="1">
    <location>
        <begin position="792"/>
        <end position="801"/>
    </location>
</feature>
<dbReference type="InParanoid" id="A0A401GA87"/>
<reference evidence="3 4" key="1">
    <citation type="journal article" date="2018" name="Sci. Rep.">
        <title>Genome sequence of the cauliflower mushroom Sparassis crispa (Hanabiratake) and its association with beneficial usage.</title>
        <authorList>
            <person name="Kiyama R."/>
            <person name="Furutani Y."/>
            <person name="Kawaguchi K."/>
            <person name="Nakanishi T."/>
        </authorList>
    </citation>
    <scope>NUCLEOTIDE SEQUENCE [LARGE SCALE GENOMIC DNA]</scope>
</reference>
<name>A0A401GA87_9APHY</name>